<dbReference type="SUPFAM" id="SSF55331">
    <property type="entry name" value="Tautomerase/MIF"/>
    <property type="match status" value="1"/>
</dbReference>
<dbReference type="InterPro" id="IPR004370">
    <property type="entry name" value="4-OT-like_dom"/>
</dbReference>
<comment type="similarity">
    <text evidence="1">Belongs to the 4-oxalocrotonate tautomerase family.</text>
</comment>
<dbReference type="RefSeq" id="WP_092077865.1">
    <property type="nucleotide sequence ID" value="NZ_FMZW01000001.1"/>
</dbReference>
<proteinExistence type="inferred from homology"/>
<dbReference type="InterPro" id="IPR014347">
    <property type="entry name" value="Tautomerase/MIF_sf"/>
</dbReference>
<evidence type="ECO:0000256" key="1">
    <source>
        <dbReference type="ARBA" id="ARBA00006723"/>
    </source>
</evidence>
<reference evidence="4 5" key="1">
    <citation type="submission" date="2016-10" db="EMBL/GenBank/DDBJ databases">
        <authorList>
            <person name="de Groot N.N."/>
        </authorList>
    </citation>
    <scope>NUCLEOTIDE SEQUENCE [LARGE SCALE GENOMIC DNA]</scope>
    <source>
        <strain evidence="4 5">R5</strain>
    </source>
</reference>
<keyword evidence="2" id="KW-0413">Isomerase</keyword>
<evidence type="ECO:0000313" key="4">
    <source>
        <dbReference type="EMBL" id="SDC10715.1"/>
    </source>
</evidence>
<gene>
    <name evidence="4" type="ORF">SAMN05216337_1001267</name>
</gene>
<dbReference type="PANTHER" id="PTHR35530:SF1">
    <property type="entry name" value="2-HYDROXYMUCONATE TAUTOMERASE"/>
    <property type="match status" value="1"/>
</dbReference>
<dbReference type="Proteomes" id="UP000199245">
    <property type="component" value="Unassembled WGS sequence"/>
</dbReference>
<protein>
    <submittedName>
        <fullName evidence="4">4-oxalocrotonate tautomerase</fullName>
    </submittedName>
</protein>
<dbReference type="AlphaFoldDB" id="A0A1G6IX96"/>
<evidence type="ECO:0000256" key="2">
    <source>
        <dbReference type="ARBA" id="ARBA00023235"/>
    </source>
</evidence>
<organism evidence="4 5">
    <name type="scientific">Bradyrhizobium brasilense</name>
    <dbReference type="NCBI Taxonomy" id="1419277"/>
    <lineage>
        <taxon>Bacteria</taxon>
        <taxon>Pseudomonadati</taxon>
        <taxon>Pseudomonadota</taxon>
        <taxon>Alphaproteobacteria</taxon>
        <taxon>Hyphomicrobiales</taxon>
        <taxon>Nitrobacteraceae</taxon>
        <taxon>Bradyrhizobium</taxon>
    </lineage>
</organism>
<dbReference type="PANTHER" id="PTHR35530">
    <property type="entry name" value="TAUTOMERASE-RELATED"/>
    <property type="match status" value="1"/>
</dbReference>
<evidence type="ECO:0000259" key="3">
    <source>
        <dbReference type="Pfam" id="PF01361"/>
    </source>
</evidence>
<feature type="domain" description="4-oxalocrotonate tautomerase-like" evidence="3">
    <location>
        <begin position="2"/>
        <end position="60"/>
    </location>
</feature>
<name>A0A1G6IX96_9BRAD</name>
<accession>A0A1G6IX96</accession>
<evidence type="ECO:0000313" key="5">
    <source>
        <dbReference type="Proteomes" id="UP000199245"/>
    </source>
</evidence>
<dbReference type="Pfam" id="PF01361">
    <property type="entry name" value="Tautomerase"/>
    <property type="match status" value="1"/>
</dbReference>
<dbReference type="Gene3D" id="3.30.429.10">
    <property type="entry name" value="Macrophage Migration Inhibitory Factor"/>
    <property type="match status" value="1"/>
</dbReference>
<sequence length="87" mass="9474">MPYVTISTVRGIFDVAQKQALLERVTDLMVEIEGQGNPDFRRNVWVKIEEGEPASWSLGGMIPTPDMIAGKFGALDAGGRRLAKAKA</sequence>
<dbReference type="EMBL" id="FMZW01000001">
    <property type="protein sequence ID" value="SDC10715.1"/>
    <property type="molecule type" value="Genomic_DNA"/>
</dbReference>
<dbReference type="GO" id="GO:0016853">
    <property type="term" value="F:isomerase activity"/>
    <property type="evidence" value="ECO:0007669"/>
    <property type="project" value="UniProtKB-KW"/>
</dbReference>